<reference evidence="2" key="1">
    <citation type="journal article" date="2003" name="Genome Biol.">
        <title>An integrated gene annotation and transcriptional profiling approach towards the full gene content of the Drosophila genome.</title>
        <authorList>
            <person name="Hild M."/>
            <person name="Beckmann B."/>
            <person name="Haas S.A."/>
            <person name="Koch B."/>
            <person name="Solovyev V."/>
            <person name="Busold C."/>
            <person name="Fellenberg K."/>
            <person name="Boutros M."/>
            <person name="Vingron M."/>
            <person name="Sauer F."/>
            <person name="Hoheisel J.D."/>
            <person name="Paro R."/>
        </authorList>
    </citation>
    <scope>NUCLEOTIDE SEQUENCE</scope>
</reference>
<evidence type="ECO:0000256" key="1">
    <source>
        <dbReference type="SAM" id="MobiDB-lite"/>
    </source>
</evidence>
<feature type="compositionally biased region" description="Polar residues" evidence="1">
    <location>
        <begin position="18"/>
        <end position="36"/>
    </location>
</feature>
<dbReference type="EMBL" id="BK003048">
    <property type="protein sequence ID" value="DAA03248.1"/>
    <property type="molecule type" value="Genomic_DNA"/>
</dbReference>
<protein>
    <submittedName>
        <fullName evidence="2">HDC17687</fullName>
    </submittedName>
</protein>
<gene>
    <name evidence="2" type="ORF">HDC17687</name>
</gene>
<sequence>MQLLTTKLGAVPNPRIPESQNPSTPQCQNGSQKRQSTNWALQVIHGHSRIDTWRWEREWGGSESSLGDSLWFRCGVVWAWDEKWSKWICYQQEANTMPKKKKELQQHDDPRHFNRPISGRHLELHAKKIRETNLLSSIHYMQSKFVWYALQAQRFLAVHEPLAFQLVVLARSCKIEESPRRKMRRRREIVFVFEVCPTGASRPAMVAHWRRSGARAGEAVGYEIATPRCSDLDHDAAKTARAGNLANNLGRLFALISHV</sequence>
<feature type="region of interest" description="Disordered" evidence="1">
    <location>
        <begin position="1"/>
        <end position="36"/>
    </location>
</feature>
<accession>Q6IIL8</accession>
<dbReference type="AlphaFoldDB" id="Q6IIL8"/>
<evidence type="ECO:0000313" key="2">
    <source>
        <dbReference type="EMBL" id="DAA03248.1"/>
    </source>
</evidence>
<proteinExistence type="predicted"/>
<organism evidence="2">
    <name type="scientific">Drosophila melanogaster</name>
    <name type="common">Fruit fly</name>
    <dbReference type="NCBI Taxonomy" id="7227"/>
    <lineage>
        <taxon>Eukaryota</taxon>
        <taxon>Metazoa</taxon>
        <taxon>Ecdysozoa</taxon>
        <taxon>Arthropoda</taxon>
        <taxon>Hexapoda</taxon>
        <taxon>Insecta</taxon>
        <taxon>Pterygota</taxon>
        <taxon>Neoptera</taxon>
        <taxon>Endopterygota</taxon>
        <taxon>Diptera</taxon>
        <taxon>Brachycera</taxon>
        <taxon>Muscomorpha</taxon>
        <taxon>Ephydroidea</taxon>
        <taxon>Drosophilidae</taxon>
        <taxon>Drosophila</taxon>
        <taxon>Sophophora</taxon>
    </lineage>
</organism>
<name>Q6IIL8_DROME</name>